<evidence type="ECO:0000313" key="3">
    <source>
        <dbReference type="EMBL" id="GHI58687.1"/>
    </source>
</evidence>
<organism evidence="3 4">
    <name type="scientific">Streptomyces asoensis</name>
    <dbReference type="NCBI Taxonomy" id="249586"/>
    <lineage>
        <taxon>Bacteria</taxon>
        <taxon>Bacillati</taxon>
        <taxon>Actinomycetota</taxon>
        <taxon>Actinomycetes</taxon>
        <taxon>Kitasatosporales</taxon>
        <taxon>Streptomycetaceae</taxon>
        <taxon>Streptomyces</taxon>
    </lineage>
</organism>
<feature type="region of interest" description="Disordered" evidence="1">
    <location>
        <begin position="1"/>
        <end position="58"/>
    </location>
</feature>
<feature type="transmembrane region" description="Helical" evidence="2">
    <location>
        <begin position="560"/>
        <end position="579"/>
    </location>
</feature>
<feature type="transmembrane region" description="Helical" evidence="2">
    <location>
        <begin position="531"/>
        <end position="554"/>
    </location>
</feature>
<keyword evidence="2" id="KW-0472">Membrane</keyword>
<dbReference type="InterPro" id="IPR027417">
    <property type="entry name" value="P-loop_NTPase"/>
</dbReference>
<accession>A0ABQ3RS63</accession>
<dbReference type="SUPFAM" id="SSF52540">
    <property type="entry name" value="P-loop containing nucleoside triphosphate hydrolases"/>
    <property type="match status" value="1"/>
</dbReference>
<feature type="transmembrane region" description="Helical" evidence="2">
    <location>
        <begin position="659"/>
        <end position="681"/>
    </location>
</feature>
<evidence type="ECO:0000313" key="4">
    <source>
        <dbReference type="Proteomes" id="UP000649259"/>
    </source>
</evidence>
<sequence>MTGPGRRPGGDTGSDPDPDGEESASAGGHSVSGNSFHGPTAFQAGDHNTQHVHHHHITHAAPLATGAADPLDAVADELARVVGAQWQEEAGLRRLLEPAPLPVRWRLSERKVAGRVGGATAEGAGRARFAPLPGLAPATRGRLRDGGALPELHAVYGGLASGRLLVVGPPAAGKTAAAVLLLLEALTHRAARTTPADRARVPVPVLLSLEGWDPGEDTATDWAVDRLTRAYTLFHGRGGRSRARRLLEQGRVSLFLDGLDEVTGRLRAAMVSALEAAPFRLVLVSRAREAVLTAKKARLGGALAVEIQPVRPADAAAHLLDRLPSPAPPAWRALTGHLLTEAGGAAPRTGERGETRAAGPLTAALAGPLAIALLRDVYGDDDPVDELLDTARFPTPAAVENHLLDHAVAAAYTRRPGRRRPRYSVRTAERTLRYVAVRLTREGTRDLRWWHLPGWTGHRPRLIAVWALCTVVCGTPGVLMAWSLYPSPVVVVLGVLAAAGGACEISSRVAELSAPQPLSSAGRRDIFTRGTVLSGVGQWLFVGTLLVLLVPLLSGPAPPWWLWYLVTLPLGFSEVLVAGRGYGIVSGAPVLSLGAGRRYDGVRESYARPAVVDTRSVGPLQVWRHHIGLRLFLGLLTGFALALFIGPILMWTWSPMRGAMFALTAFVWTGATSCLAGNLAVATALTAVQLHHEEGTPVRLVHFLEDARRRNLLRATGPVYQFRHARLQERLARPADEPLPPARR</sequence>
<evidence type="ECO:0000256" key="1">
    <source>
        <dbReference type="SAM" id="MobiDB-lite"/>
    </source>
</evidence>
<gene>
    <name evidence="3" type="ORF">Saso_03370</name>
</gene>
<keyword evidence="2" id="KW-1133">Transmembrane helix</keyword>
<proteinExistence type="predicted"/>
<dbReference type="Proteomes" id="UP000649259">
    <property type="component" value="Unassembled WGS sequence"/>
</dbReference>
<protein>
    <recommendedName>
        <fullName evidence="5">NACHT domain-containing protein</fullName>
    </recommendedName>
</protein>
<feature type="transmembrane region" description="Helical" evidence="2">
    <location>
        <begin position="631"/>
        <end position="653"/>
    </location>
</feature>
<dbReference type="GeneID" id="91468269"/>
<feature type="transmembrane region" description="Helical" evidence="2">
    <location>
        <begin position="462"/>
        <end position="485"/>
    </location>
</feature>
<reference evidence="4" key="1">
    <citation type="submission" date="2023-07" db="EMBL/GenBank/DDBJ databases">
        <title>Whole genome shotgun sequence of Streptomyces cacaoi subsp. asoensis NBRC 13813.</title>
        <authorList>
            <person name="Komaki H."/>
            <person name="Tamura T."/>
        </authorList>
    </citation>
    <scope>NUCLEOTIDE SEQUENCE [LARGE SCALE GENOMIC DNA]</scope>
    <source>
        <strain evidence="4">NBRC 13813</strain>
    </source>
</reference>
<name>A0ABQ3RS63_9ACTN</name>
<evidence type="ECO:0000256" key="2">
    <source>
        <dbReference type="SAM" id="Phobius"/>
    </source>
</evidence>
<dbReference type="RefSeq" id="WP_189917267.1">
    <property type="nucleotide sequence ID" value="NZ_BMSI01000001.1"/>
</dbReference>
<keyword evidence="2" id="KW-0812">Transmembrane</keyword>
<comment type="caution">
    <text evidence="3">The sequence shown here is derived from an EMBL/GenBank/DDBJ whole genome shotgun (WGS) entry which is preliminary data.</text>
</comment>
<evidence type="ECO:0008006" key="5">
    <source>
        <dbReference type="Google" id="ProtNLM"/>
    </source>
</evidence>
<keyword evidence="4" id="KW-1185">Reference proteome</keyword>
<feature type="compositionally biased region" description="Gly residues" evidence="1">
    <location>
        <begin position="1"/>
        <end position="12"/>
    </location>
</feature>
<dbReference type="EMBL" id="BNEB01000001">
    <property type="protein sequence ID" value="GHI58687.1"/>
    <property type="molecule type" value="Genomic_DNA"/>
</dbReference>